<dbReference type="GeneID" id="19465757"/>
<dbReference type="KEGG" id="glz:GLAREA_06704"/>
<sequence length="102" mass="11979">MKKLQATAESSTKVEDEETTETAIKESIPSQKKETSEIFDKKVKKDYDETYNQEQDAHYDVFDDIYDTGHVSKSAERSFGRLFFNIDIPHYCDQAHNIKWHK</sequence>
<gene>
    <name evidence="2" type="ORF">GLAREA_06704</name>
</gene>
<feature type="region of interest" description="Disordered" evidence="1">
    <location>
        <begin position="1"/>
        <end position="35"/>
    </location>
</feature>
<reference evidence="2 3" key="1">
    <citation type="journal article" date="2013" name="BMC Genomics">
        <title>Genomics-driven discovery of the pneumocandin biosynthetic gene cluster in the fungus Glarea lozoyensis.</title>
        <authorList>
            <person name="Chen L."/>
            <person name="Yue Q."/>
            <person name="Zhang X."/>
            <person name="Xiang M."/>
            <person name="Wang C."/>
            <person name="Li S."/>
            <person name="Che Y."/>
            <person name="Ortiz-Lopez F.J."/>
            <person name="Bills G.F."/>
            <person name="Liu X."/>
            <person name="An Z."/>
        </authorList>
    </citation>
    <scope>NUCLEOTIDE SEQUENCE [LARGE SCALE GENOMIC DNA]</scope>
    <source>
        <strain evidence="3">ATCC 20868 / MF5171</strain>
    </source>
</reference>
<dbReference type="AlphaFoldDB" id="S3DNL8"/>
<evidence type="ECO:0000313" key="3">
    <source>
        <dbReference type="Proteomes" id="UP000016922"/>
    </source>
</evidence>
<dbReference type="EMBL" id="KE145357">
    <property type="protein sequence ID" value="EPE33691.1"/>
    <property type="molecule type" value="Genomic_DNA"/>
</dbReference>
<evidence type="ECO:0000313" key="2">
    <source>
        <dbReference type="EMBL" id="EPE33691.1"/>
    </source>
</evidence>
<evidence type="ECO:0000256" key="1">
    <source>
        <dbReference type="SAM" id="MobiDB-lite"/>
    </source>
</evidence>
<dbReference type="Proteomes" id="UP000016922">
    <property type="component" value="Unassembled WGS sequence"/>
</dbReference>
<name>S3DNL8_GLAL2</name>
<dbReference type="HOGENOM" id="CLU_2277795_0_0_1"/>
<accession>S3DNL8</accession>
<protein>
    <submittedName>
        <fullName evidence="2">Uncharacterized protein</fullName>
    </submittedName>
</protein>
<proteinExistence type="predicted"/>
<keyword evidence="3" id="KW-1185">Reference proteome</keyword>
<dbReference type="OrthoDB" id="10317215at2759"/>
<dbReference type="RefSeq" id="XP_008078843.1">
    <property type="nucleotide sequence ID" value="XM_008080652.1"/>
</dbReference>
<organism evidence="2 3">
    <name type="scientific">Glarea lozoyensis (strain ATCC 20868 / MF5171)</name>
    <dbReference type="NCBI Taxonomy" id="1116229"/>
    <lineage>
        <taxon>Eukaryota</taxon>
        <taxon>Fungi</taxon>
        <taxon>Dikarya</taxon>
        <taxon>Ascomycota</taxon>
        <taxon>Pezizomycotina</taxon>
        <taxon>Leotiomycetes</taxon>
        <taxon>Helotiales</taxon>
        <taxon>Helotiaceae</taxon>
        <taxon>Glarea</taxon>
    </lineage>
</organism>